<reference evidence="4 5" key="1">
    <citation type="submission" date="2016-10" db="EMBL/GenBank/DDBJ databases">
        <authorList>
            <person name="de Groot N.N."/>
        </authorList>
    </citation>
    <scope>NUCLEOTIDE SEQUENCE [LARGE SCALE GENOMIC DNA]</scope>
    <source>
        <strain evidence="4 5">DSM 6059</strain>
    </source>
</reference>
<dbReference type="PANTHER" id="PTHR35089:SF1">
    <property type="entry name" value="CHAPERONE PROTEIN SKP"/>
    <property type="match status" value="1"/>
</dbReference>
<organism evidence="4 5">
    <name type="scientific">Pseudoalteromonas denitrificans DSM 6059</name>
    <dbReference type="NCBI Taxonomy" id="1123010"/>
    <lineage>
        <taxon>Bacteria</taxon>
        <taxon>Pseudomonadati</taxon>
        <taxon>Pseudomonadota</taxon>
        <taxon>Gammaproteobacteria</taxon>
        <taxon>Alteromonadales</taxon>
        <taxon>Pseudoalteromonadaceae</taxon>
        <taxon>Pseudoalteromonas</taxon>
    </lineage>
</organism>
<evidence type="ECO:0000256" key="3">
    <source>
        <dbReference type="SAM" id="SignalP"/>
    </source>
</evidence>
<dbReference type="Pfam" id="PF03938">
    <property type="entry name" value="OmpH"/>
    <property type="match status" value="1"/>
</dbReference>
<name>A0A1I1HAA5_9GAMM</name>
<evidence type="ECO:0000313" key="4">
    <source>
        <dbReference type="EMBL" id="SFC20927.1"/>
    </source>
</evidence>
<dbReference type="Gene3D" id="3.30.910.20">
    <property type="entry name" value="Skp domain"/>
    <property type="match status" value="1"/>
</dbReference>
<protein>
    <submittedName>
        <fullName evidence="4">Periplasmic chaperone for outer membrane proteins Skp</fullName>
    </submittedName>
</protein>
<dbReference type="InterPro" id="IPR005632">
    <property type="entry name" value="Chaperone_Skp"/>
</dbReference>
<dbReference type="SUPFAM" id="SSF111384">
    <property type="entry name" value="OmpH-like"/>
    <property type="match status" value="1"/>
</dbReference>
<dbReference type="GO" id="GO:0051082">
    <property type="term" value="F:unfolded protein binding"/>
    <property type="evidence" value="ECO:0007669"/>
    <property type="project" value="InterPro"/>
</dbReference>
<dbReference type="EMBL" id="FOLO01000006">
    <property type="protein sequence ID" value="SFC20927.1"/>
    <property type="molecule type" value="Genomic_DNA"/>
</dbReference>
<comment type="similarity">
    <text evidence="1">Belongs to the Skp family.</text>
</comment>
<feature type="chain" id="PRO_5011571904" evidence="3">
    <location>
        <begin position="24"/>
        <end position="170"/>
    </location>
</feature>
<accession>A0A1I1HAA5</accession>
<evidence type="ECO:0000256" key="1">
    <source>
        <dbReference type="ARBA" id="ARBA00009091"/>
    </source>
</evidence>
<proteinExistence type="inferred from homology"/>
<dbReference type="STRING" id="1123010.SAMN02745724_01127"/>
<sequence length="170" mass="19467">MKKIIKSSIFATMMLSTSSTVLAHNVAVIDMQKIFSQLPQMSTIEQTLQTEFSERRQEIEKLQGDIRFEAEKFKRESATMSKAQKTALTEKLQKMQQDFAAKARPLEQEIKTRQNQELSKVQALVLKAVESEAKASKIDEVKRKEALVYFDAKKIKDISAKIVERVSKLK</sequence>
<evidence type="ECO:0000256" key="2">
    <source>
        <dbReference type="ARBA" id="ARBA00022729"/>
    </source>
</evidence>
<keyword evidence="5" id="KW-1185">Reference proteome</keyword>
<dbReference type="GO" id="GO:0050821">
    <property type="term" value="P:protein stabilization"/>
    <property type="evidence" value="ECO:0007669"/>
    <property type="project" value="TreeGrafter"/>
</dbReference>
<dbReference type="PANTHER" id="PTHR35089">
    <property type="entry name" value="CHAPERONE PROTEIN SKP"/>
    <property type="match status" value="1"/>
</dbReference>
<dbReference type="AlphaFoldDB" id="A0A1I1HAA5"/>
<dbReference type="InterPro" id="IPR024930">
    <property type="entry name" value="Skp_dom_sf"/>
</dbReference>
<dbReference type="Proteomes" id="UP000198862">
    <property type="component" value="Unassembled WGS sequence"/>
</dbReference>
<gene>
    <name evidence="4" type="ORF">SAMN02745724_01127</name>
</gene>
<evidence type="ECO:0000313" key="5">
    <source>
        <dbReference type="Proteomes" id="UP000198862"/>
    </source>
</evidence>
<keyword evidence="2 3" id="KW-0732">Signal</keyword>
<dbReference type="GO" id="GO:0005829">
    <property type="term" value="C:cytosol"/>
    <property type="evidence" value="ECO:0007669"/>
    <property type="project" value="TreeGrafter"/>
</dbReference>
<feature type="signal peptide" evidence="3">
    <location>
        <begin position="1"/>
        <end position="23"/>
    </location>
</feature>
<dbReference type="SMART" id="SM00935">
    <property type="entry name" value="OmpH"/>
    <property type="match status" value="1"/>
</dbReference>
<dbReference type="RefSeq" id="WP_177207961.1">
    <property type="nucleotide sequence ID" value="NZ_FOLO01000006.1"/>
</dbReference>